<evidence type="ECO:0000313" key="4">
    <source>
        <dbReference type="EMBL" id="CAF1538216.1"/>
    </source>
</evidence>
<evidence type="ECO:0000259" key="2">
    <source>
        <dbReference type="PROSITE" id="PS50157"/>
    </source>
</evidence>
<dbReference type="EMBL" id="CAJNOI010000275">
    <property type="protein sequence ID" value="CAF1221958.1"/>
    <property type="molecule type" value="Genomic_DNA"/>
</dbReference>
<name>A0A815W3N6_9BILA</name>
<evidence type="ECO:0000313" key="3">
    <source>
        <dbReference type="EMBL" id="CAF1221958.1"/>
    </source>
</evidence>
<keyword evidence="1" id="KW-0862">Zinc</keyword>
<protein>
    <recommendedName>
        <fullName evidence="2">C2H2-type domain-containing protein</fullName>
    </recommendedName>
</protein>
<sequence length="172" mass="19814">MLASSRVMLSRNQSTSGLVNVPDKRCLECSTTFADISLLFDHVRDRHNPNATYICACSFRCHTTHDYNRHQRQNRQIIGDQGMVYCLNTEEPANIYITPDSAPLIFLTGKMNACIFSCLHRWFKPDGLLQHLQSVHAREIDIRIQCCSCETMYTLHEFRDHIGSQHDIVDIL</sequence>
<dbReference type="GO" id="GO:0008270">
    <property type="term" value="F:zinc ion binding"/>
    <property type="evidence" value="ECO:0007669"/>
    <property type="project" value="UniProtKB-KW"/>
</dbReference>
<dbReference type="InterPro" id="IPR013087">
    <property type="entry name" value="Znf_C2H2_type"/>
</dbReference>
<evidence type="ECO:0000256" key="1">
    <source>
        <dbReference type="PROSITE-ProRule" id="PRU00042"/>
    </source>
</evidence>
<dbReference type="PROSITE" id="PS00028">
    <property type="entry name" value="ZINC_FINGER_C2H2_1"/>
    <property type="match status" value="1"/>
</dbReference>
<feature type="domain" description="C2H2-type" evidence="2">
    <location>
        <begin position="24"/>
        <end position="52"/>
    </location>
</feature>
<proteinExistence type="predicted"/>
<evidence type="ECO:0000313" key="5">
    <source>
        <dbReference type="Proteomes" id="UP000663832"/>
    </source>
</evidence>
<keyword evidence="1" id="KW-0863">Zinc-finger</keyword>
<dbReference type="Proteomes" id="UP000663877">
    <property type="component" value="Unassembled WGS sequence"/>
</dbReference>
<gene>
    <name evidence="3" type="ORF">BJG266_LOCUS28033</name>
    <name evidence="4" type="ORF">QVE165_LOCUS46102</name>
</gene>
<dbReference type="OrthoDB" id="10372487at2759"/>
<keyword evidence="1" id="KW-0479">Metal-binding</keyword>
<dbReference type="AlphaFoldDB" id="A0A815W3N6"/>
<dbReference type="Proteomes" id="UP000663832">
    <property type="component" value="Unassembled WGS sequence"/>
</dbReference>
<accession>A0A815W3N6</accession>
<organism evidence="4 5">
    <name type="scientific">Adineta steineri</name>
    <dbReference type="NCBI Taxonomy" id="433720"/>
    <lineage>
        <taxon>Eukaryota</taxon>
        <taxon>Metazoa</taxon>
        <taxon>Spiralia</taxon>
        <taxon>Gnathifera</taxon>
        <taxon>Rotifera</taxon>
        <taxon>Eurotatoria</taxon>
        <taxon>Bdelloidea</taxon>
        <taxon>Adinetida</taxon>
        <taxon>Adinetidae</taxon>
        <taxon>Adineta</taxon>
    </lineage>
</organism>
<reference evidence="4" key="1">
    <citation type="submission" date="2021-02" db="EMBL/GenBank/DDBJ databases">
        <authorList>
            <person name="Nowell W R."/>
        </authorList>
    </citation>
    <scope>NUCLEOTIDE SEQUENCE</scope>
</reference>
<dbReference type="EMBL" id="CAJNOM010000673">
    <property type="protein sequence ID" value="CAF1538216.1"/>
    <property type="molecule type" value="Genomic_DNA"/>
</dbReference>
<keyword evidence="5" id="KW-1185">Reference proteome</keyword>
<dbReference type="PROSITE" id="PS50157">
    <property type="entry name" value="ZINC_FINGER_C2H2_2"/>
    <property type="match status" value="1"/>
</dbReference>
<comment type="caution">
    <text evidence="4">The sequence shown here is derived from an EMBL/GenBank/DDBJ whole genome shotgun (WGS) entry which is preliminary data.</text>
</comment>